<dbReference type="KEGG" id="cbot:ATE48_16625"/>
<dbReference type="EMBL" id="CP013244">
    <property type="protein sequence ID" value="ANP47418.1"/>
    <property type="molecule type" value="Genomic_DNA"/>
</dbReference>
<organism evidence="2 3">
    <name type="scientific">Candidatus Viadribacter manganicus</name>
    <dbReference type="NCBI Taxonomy" id="1759059"/>
    <lineage>
        <taxon>Bacteria</taxon>
        <taxon>Pseudomonadati</taxon>
        <taxon>Pseudomonadota</taxon>
        <taxon>Alphaproteobacteria</taxon>
        <taxon>Hyphomonadales</taxon>
        <taxon>Hyphomonadaceae</taxon>
        <taxon>Candidatus Viadribacter</taxon>
    </lineage>
</organism>
<evidence type="ECO:0000313" key="2">
    <source>
        <dbReference type="EMBL" id="ANP47418.1"/>
    </source>
</evidence>
<evidence type="ECO:0000313" key="3">
    <source>
        <dbReference type="Proteomes" id="UP000092498"/>
    </source>
</evidence>
<reference evidence="2 3" key="1">
    <citation type="submission" date="2015-11" db="EMBL/GenBank/DDBJ databases">
        <title>Whole-Genome Sequence of Candidatus Oderbacter manganicum from the National Park Lower Oder Valley, Germany.</title>
        <authorList>
            <person name="Braun B."/>
            <person name="Liere K."/>
            <person name="Szewzyk U."/>
        </authorList>
    </citation>
    <scope>NUCLEOTIDE SEQUENCE [LARGE SCALE GENOMIC DNA]</scope>
    <source>
        <strain evidence="2 3">OTSz_A_272</strain>
    </source>
</reference>
<gene>
    <name evidence="2" type="ORF">ATE48_16625</name>
</gene>
<evidence type="ECO:0000256" key="1">
    <source>
        <dbReference type="SAM" id="SignalP"/>
    </source>
</evidence>
<keyword evidence="1" id="KW-0732">Signal</keyword>
<keyword evidence="3" id="KW-1185">Reference proteome</keyword>
<dbReference type="AlphaFoldDB" id="A0A1B1ALG8"/>
<name>A0A1B1ALG8_9PROT</name>
<protein>
    <recommendedName>
        <fullName evidence="4">DUF2268 domain-containing protein</fullName>
    </recommendedName>
</protein>
<dbReference type="InParanoid" id="A0A1B1ALG8"/>
<proteinExistence type="predicted"/>
<dbReference type="Proteomes" id="UP000092498">
    <property type="component" value="Chromosome"/>
</dbReference>
<evidence type="ECO:0008006" key="4">
    <source>
        <dbReference type="Google" id="ProtNLM"/>
    </source>
</evidence>
<sequence>MRFVLVALAALAATTGAAAAQPYQLTDLTGAFIAAYDRTEGMPLPVRIKAFKTDVAEQFAEFYGRQRYPSLSQADYDARIGTSIEGFAAIRESFTAKATSFAALLDPAYASFAQAFPDVGDIGPVYLLHSLGEMDGGTRNFTGTSVLMFGADVMGRSHPFADEEPFFHHELFHVYHERTFGGCAQVWCSLWSEGLAVYVARSLNPDATEPQLLLTVPEDIPTAVDRNLREAVCEVRTRLDSSAENDLGALFSFQRLNERLPPRFGYYVGYLVAREVGRQHSIQDLARMDQETARPLIEASLARLARCA</sequence>
<dbReference type="OrthoDB" id="7544985at2"/>
<feature type="signal peptide" evidence="1">
    <location>
        <begin position="1"/>
        <end position="19"/>
    </location>
</feature>
<dbReference type="STRING" id="1759059.ATE48_16625"/>
<accession>A0A1B1ALG8</accession>
<feature type="chain" id="PRO_5008518993" description="DUF2268 domain-containing protein" evidence="1">
    <location>
        <begin position="20"/>
        <end position="308"/>
    </location>
</feature>
<dbReference type="RefSeq" id="WP_066773515.1">
    <property type="nucleotide sequence ID" value="NZ_CP013244.1"/>
</dbReference>